<keyword evidence="1" id="KW-0812">Transmembrane</keyword>
<feature type="domain" description="CHAT" evidence="2">
    <location>
        <begin position="578"/>
        <end position="831"/>
    </location>
</feature>
<evidence type="ECO:0000313" key="4">
    <source>
        <dbReference type="Proteomes" id="UP000323720"/>
    </source>
</evidence>
<name>A0A5D0RCM7_9FLAO</name>
<reference evidence="3 4" key="1">
    <citation type="submission" date="2019-08" db="EMBL/GenBank/DDBJ databases">
        <title>Genomes of Antarctic Bizionia species.</title>
        <authorList>
            <person name="Bowman J.P."/>
        </authorList>
    </citation>
    <scope>NUCLEOTIDE SEQUENCE [LARGE SCALE GENOMIC DNA]</scope>
    <source>
        <strain evidence="3 4">ADA-4</strain>
    </source>
</reference>
<proteinExistence type="predicted"/>
<keyword evidence="1" id="KW-0472">Membrane</keyword>
<accession>A0A5D0RCM7</accession>
<sequence>MKVFWNMTKDIHLKFCLLAILVFVQNSLFSQNLEETIYSKTETFIANKNPKSYDVLIKQESAFKDDISSKDEQLAYVFLLCNKAYYLMENNQLPEAISNYENAQKRYNAHKLSNMSDFDITEYCLKPLGNLYTKTNNYTNAENTIKYYINLADKSNNTSHYISGIINLAVLYQTRGMHESVLDLIKQTEKISSIPKRQKEKLHTLKTSSLIALNRSNSTNSNVDYSKSGTTYNEHQLQYELALNQGDYEAALKYHNLAISFQKKDSFTAREIAKTHLEKAQLHYLLTDYKKANQNLEISLQTLLPNLEPYAIPERTSLYAENTFIDIFDLLARLQSNPEKALQYYSLSFYVSNLLTISVTSQESKIANQSANRKRSEYCLDLLFEMYQKTGGLDIFERALNYSENQKASVLKAVFEKKTLLDQHPKDSFLIKEQQLLMQQERLTDVLIKTQLGYEISKNDSLNKQLLDISIQLKTLQNKIALKYPQAETHISISKIRSQLLTDQAEMVVYYYGQRSLYQFIISQENTIFNKIAINEKFKNSVTDFIHLFDNPAAINNNIKAFTSQAFSLYQQLHVGEISSAKNVLIIPDGLLNFLPFEALLTKATESNNFSNMPFVVIQQAVVYNSNIELYLDPQKTSKTKKLLGIFPVFESSNQPLTYSIKEAESIKSATGGTILMHNSATKQSFIETASNYTILHLSTHATGGDFTNPASLAFSDEPMMLNELYSMSINPDLVVLSACETGIGKLQKGEGALSIARGFQYAGAKNVLYSLWQINDASTAQLMTLFYKSFQKTESAFTANRQSKLNYLQDPEISAVKKSPYYWSAFVYYGKLDAPKDTNLTLYYVLGFLTLIFIVFLILRKRIINERKSS</sequence>
<dbReference type="OrthoDB" id="9771112at2"/>
<gene>
    <name evidence="3" type="ORF">ES674_01425</name>
</gene>
<feature type="transmembrane region" description="Helical" evidence="1">
    <location>
        <begin position="842"/>
        <end position="860"/>
    </location>
</feature>
<dbReference type="Proteomes" id="UP000323720">
    <property type="component" value="Unassembled WGS sequence"/>
</dbReference>
<evidence type="ECO:0000259" key="2">
    <source>
        <dbReference type="Pfam" id="PF12770"/>
    </source>
</evidence>
<keyword evidence="1" id="KW-1133">Transmembrane helix</keyword>
<evidence type="ECO:0000313" key="3">
    <source>
        <dbReference type="EMBL" id="TYB78468.1"/>
    </source>
</evidence>
<dbReference type="AlphaFoldDB" id="A0A5D0RCM7"/>
<evidence type="ECO:0000256" key="1">
    <source>
        <dbReference type="SAM" id="Phobius"/>
    </source>
</evidence>
<organism evidence="3 4">
    <name type="scientific">Bizionia myxarmorum</name>
    <dbReference type="NCBI Taxonomy" id="291186"/>
    <lineage>
        <taxon>Bacteria</taxon>
        <taxon>Pseudomonadati</taxon>
        <taxon>Bacteroidota</taxon>
        <taxon>Flavobacteriia</taxon>
        <taxon>Flavobacteriales</taxon>
        <taxon>Flavobacteriaceae</taxon>
        <taxon>Bizionia</taxon>
    </lineage>
</organism>
<protein>
    <submittedName>
        <fullName evidence="3">CHAT domain-containing protein</fullName>
    </submittedName>
</protein>
<dbReference type="PANTHER" id="PTHR10098">
    <property type="entry name" value="RAPSYN-RELATED"/>
    <property type="match status" value="1"/>
</dbReference>
<dbReference type="Gene3D" id="1.25.40.10">
    <property type="entry name" value="Tetratricopeptide repeat domain"/>
    <property type="match status" value="1"/>
</dbReference>
<dbReference type="PANTHER" id="PTHR10098:SF108">
    <property type="entry name" value="TETRATRICOPEPTIDE REPEAT PROTEIN 28"/>
    <property type="match status" value="1"/>
</dbReference>
<comment type="caution">
    <text evidence="3">The sequence shown here is derived from an EMBL/GenBank/DDBJ whole genome shotgun (WGS) entry which is preliminary data.</text>
</comment>
<dbReference type="Pfam" id="PF12770">
    <property type="entry name" value="CHAT"/>
    <property type="match status" value="1"/>
</dbReference>
<dbReference type="SUPFAM" id="SSF48452">
    <property type="entry name" value="TPR-like"/>
    <property type="match status" value="2"/>
</dbReference>
<keyword evidence="4" id="KW-1185">Reference proteome</keyword>
<dbReference type="EMBL" id="VSKK01000001">
    <property type="protein sequence ID" value="TYB78468.1"/>
    <property type="molecule type" value="Genomic_DNA"/>
</dbReference>
<dbReference type="InterPro" id="IPR011990">
    <property type="entry name" value="TPR-like_helical_dom_sf"/>
</dbReference>
<dbReference type="InterPro" id="IPR024983">
    <property type="entry name" value="CHAT_dom"/>
</dbReference>